<protein>
    <submittedName>
        <fullName evidence="1">Type IV toxin-antitoxin system AbiEi family antitoxin domain-containing protein</fullName>
    </submittedName>
</protein>
<evidence type="ECO:0000313" key="1">
    <source>
        <dbReference type="EMBL" id="GAA4754375.1"/>
    </source>
</evidence>
<dbReference type="Proteomes" id="UP001499882">
    <property type="component" value="Unassembled WGS sequence"/>
</dbReference>
<gene>
    <name evidence="1" type="ORF">GCM10023350_44710</name>
</gene>
<accession>A0ABP8ZEK2</accession>
<evidence type="ECO:0000313" key="2">
    <source>
        <dbReference type="Proteomes" id="UP001499882"/>
    </source>
</evidence>
<organism evidence="1 2">
    <name type="scientific">Nocardioides endophyticus</name>
    <dbReference type="NCBI Taxonomy" id="1353775"/>
    <lineage>
        <taxon>Bacteria</taxon>
        <taxon>Bacillati</taxon>
        <taxon>Actinomycetota</taxon>
        <taxon>Actinomycetes</taxon>
        <taxon>Propionibacteriales</taxon>
        <taxon>Nocardioidaceae</taxon>
        <taxon>Nocardioides</taxon>
    </lineage>
</organism>
<dbReference type="EMBL" id="BAABKN010000030">
    <property type="protein sequence ID" value="GAA4754375.1"/>
    <property type="molecule type" value="Genomic_DNA"/>
</dbReference>
<comment type="caution">
    <text evidence="1">The sequence shown here is derived from an EMBL/GenBank/DDBJ whole genome shotgun (WGS) entry which is preliminary data.</text>
</comment>
<name>A0ABP8ZEK2_9ACTN</name>
<keyword evidence="2" id="KW-1185">Reference proteome</keyword>
<proteinExistence type="predicted"/>
<reference evidence="2" key="1">
    <citation type="journal article" date="2019" name="Int. J. Syst. Evol. Microbiol.">
        <title>The Global Catalogue of Microorganisms (GCM) 10K type strain sequencing project: providing services to taxonomists for standard genome sequencing and annotation.</title>
        <authorList>
            <consortium name="The Broad Institute Genomics Platform"/>
            <consortium name="The Broad Institute Genome Sequencing Center for Infectious Disease"/>
            <person name="Wu L."/>
            <person name="Ma J."/>
        </authorList>
    </citation>
    <scope>NUCLEOTIDE SEQUENCE [LARGE SCALE GENOMIC DNA]</scope>
    <source>
        <strain evidence="2">JCM 18532</strain>
    </source>
</reference>
<dbReference type="RefSeq" id="WP_345529293.1">
    <property type="nucleotide sequence ID" value="NZ_BAABKN010000030.1"/>
</dbReference>
<sequence>MDPLRYLVAEHGFFTRAWARDVGYDDRDVAREVRNRRWHRIRRGYYTFCDVWAALDPAGKHWVTACAVAHSLGDKVALSHVSGAVGHGLDVWGHDLRRIHVTRLDGGPGRVEGDVVHHEGRCLEDDLTEVRGVRLVVPERSAIEAASRATNEVALATFDSLLRRELATPDELMRRFELMEHWPFTRHLHLVVRMADGRSGSVGESRGRHLFWACRIPAPELQYEVRDAFGALIGTTDWAWPNHGLLGEFDGWVKYGRLLKAGQQAGDVVFAEKIREDRLRERTGWGVIRLVWSDLDAPAATAERVRGQLRRAG</sequence>